<evidence type="ECO:0000313" key="4">
    <source>
        <dbReference type="Proteomes" id="UP000224634"/>
    </source>
</evidence>
<protein>
    <recommendedName>
        <fullName evidence="2">Rhodanese domain-containing protein</fullName>
    </recommendedName>
</protein>
<sequence>MSSKRALTALFARTTPKVTPTAAVAAASPARSLLSTSYAQSLVKPNRAYSTTNTATTRCRTPLSALSAQCLFQSRTALGPQRRRWVSYDESAPAEKAQKVRQVMFEDINAAISNPSPSHPTILIDVREPPELASGIIPTAVSLPISQADGLFLSPEDFLTRFGFEKPRMDAASRSETTPDEAGAADAEADSEAGATGGGDGEPDIIFYCKAGVRARGAAEFAIMAGYEPERIAVYDGSWLDWEKNGGKKEKWEGPEE</sequence>
<accession>A0A2B7YAU6</accession>
<dbReference type="GO" id="GO:0004792">
    <property type="term" value="F:thiosulfate-cyanide sulfurtransferase activity"/>
    <property type="evidence" value="ECO:0007669"/>
    <property type="project" value="TreeGrafter"/>
</dbReference>
<dbReference type="PANTHER" id="PTHR44086">
    <property type="entry name" value="THIOSULFATE SULFURTRANSFERASE RDL2, MITOCHONDRIAL-RELATED"/>
    <property type="match status" value="1"/>
</dbReference>
<organism evidence="3 4">
    <name type="scientific">Polytolypa hystricis (strain UAMH7299)</name>
    <dbReference type="NCBI Taxonomy" id="1447883"/>
    <lineage>
        <taxon>Eukaryota</taxon>
        <taxon>Fungi</taxon>
        <taxon>Dikarya</taxon>
        <taxon>Ascomycota</taxon>
        <taxon>Pezizomycotina</taxon>
        <taxon>Eurotiomycetes</taxon>
        <taxon>Eurotiomycetidae</taxon>
        <taxon>Onygenales</taxon>
        <taxon>Onygenales incertae sedis</taxon>
        <taxon>Polytolypa</taxon>
    </lineage>
</organism>
<dbReference type="InterPro" id="IPR036873">
    <property type="entry name" value="Rhodanese-like_dom_sf"/>
</dbReference>
<dbReference type="Proteomes" id="UP000224634">
    <property type="component" value="Unassembled WGS sequence"/>
</dbReference>
<proteinExistence type="predicted"/>
<dbReference type="SMART" id="SM00450">
    <property type="entry name" value="RHOD"/>
    <property type="match status" value="1"/>
</dbReference>
<dbReference type="PANTHER" id="PTHR44086:SF10">
    <property type="entry name" value="THIOSULFATE SULFURTRANSFERASE_RHODANESE-LIKE DOMAIN-CONTAINING PROTEIN 3"/>
    <property type="match status" value="1"/>
</dbReference>
<evidence type="ECO:0000256" key="1">
    <source>
        <dbReference type="SAM" id="MobiDB-lite"/>
    </source>
</evidence>
<dbReference type="PROSITE" id="PS50206">
    <property type="entry name" value="RHODANESE_3"/>
    <property type="match status" value="1"/>
</dbReference>
<keyword evidence="4" id="KW-1185">Reference proteome</keyword>
<dbReference type="Gene3D" id="3.40.250.10">
    <property type="entry name" value="Rhodanese-like domain"/>
    <property type="match status" value="1"/>
</dbReference>
<evidence type="ECO:0000259" key="2">
    <source>
        <dbReference type="PROSITE" id="PS50206"/>
    </source>
</evidence>
<dbReference type="EMBL" id="PDNA01000058">
    <property type="protein sequence ID" value="PGH18310.1"/>
    <property type="molecule type" value="Genomic_DNA"/>
</dbReference>
<reference evidence="3 4" key="1">
    <citation type="submission" date="2017-10" db="EMBL/GenBank/DDBJ databases">
        <title>Comparative genomics in systemic dimorphic fungi from Ajellomycetaceae.</title>
        <authorList>
            <person name="Munoz J.F."/>
            <person name="Mcewen J.G."/>
            <person name="Clay O.K."/>
            <person name="Cuomo C.A."/>
        </authorList>
    </citation>
    <scope>NUCLEOTIDE SEQUENCE [LARGE SCALE GENOMIC DNA]</scope>
    <source>
        <strain evidence="3 4">UAMH7299</strain>
    </source>
</reference>
<evidence type="ECO:0000313" key="3">
    <source>
        <dbReference type="EMBL" id="PGH18310.1"/>
    </source>
</evidence>
<gene>
    <name evidence="3" type="ORF">AJ80_04488</name>
</gene>
<dbReference type="SUPFAM" id="SSF52821">
    <property type="entry name" value="Rhodanese/Cell cycle control phosphatase"/>
    <property type="match status" value="1"/>
</dbReference>
<dbReference type="OrthoDB" id="566238at2759"/>
<dbReference type="InterPro" id="IPR001763">
    <property type="entry name" value="Rhodanese-like_dom"/>
</dbReference>
<comment type="caution">
    <text evidence="3">The sequence shown here is derived from an EMBL/GenBank/DDBJ whole genome shotgun (WGS) entry which is preliminary data.</text>
</comment>
<dbReference type="STRING" id="1447883.A0A2B7YAU6"/>
<dbReference type="AlphaFoldDB" id="A0A2B7YAU6"/>
<dbReference type="Pfam" id="PF00581">
    <property type="entry name" value="Rhodanese"/>
    <property type="match status" value="1"/>
</dbReference>
<feature type="region of interest" description="Disordered" evidence="1">
    <location>
        <begin position="169"/>
        <end position="201"/>
    </location>
</feature>
<name>A0A2B7YAU6_POLH7</name>
<dbReference type="GO" id="GO:0005739">
    <property type="term" value="C:mitochondrion"/>
    <property type="evidence" value="ECO:0007669"/>
    <property type="project" value="TreeGrafter"/>
</dbReference>
<feature type="domain" description="Rhodanese" evidence="2">
    <location>
        <begin position="117"/>
        <end position="251"/>
    </location>
</feature>